<evidence type="ECO:0000313" key="3">
    <source>
        <dbReference type="Proteomes" id="UP000823388"/>
    </source>
</evidence>
<reference evidence="2" key="1">
    <citation type="submission" date="2020-05" db="EMBL/GenBank/DDBJ databases">
        <title>WGS assembly of Panicum virgatum.</title>
        <authorList>
            <person name="Lovell J.T."/>
            <person name="Jenkins J."/>
            <person name="Shu S."/>
            <person name="Juenger T.E."/>
            <person name="Schmutz J."/>
        </authorList>
    </citation>
    <scope>NUCLEOTIDE SEQUENCE</scope>
    <source>
        <strain evidence="2">AP13</strain>
    </source>
</reference>
<sequence>MIERPSSLAARLPMDLATPVLAPLRRGAGRWQRRRPPRPWRQREEEQLGPAAPLPSQSPHRRRSGARARRPRTSLPARSPASSRLSSSSWLPALHPGSCGPAPPSSARRRRGVVHFYNSDDFPVAWRLRIFLLYKAATPLHFTPSKVAQLGRRSGGLQDPVLAACHSTSTAGLVEAQEFKSVIAHPHFPVQFSECHDHFVVVAVNSATMMEGHRAGHLKCQVLTNLFHLQYG</sequence>
<dbReference type="AlphaFoldDB" id="A0A8T0N005"/>
<dbReference type="EMBL" id="CM029054">
    <property type="protein sequence ID" value="KAG2542288.1"/>
    <property type="molecule type" value="Genomic_DNA"/>
</dbReference>
<comment type="caution">
    <text evidence="2">The sequence shown here is derived from an EMBL/GenBank/DDBJ whole genome shotgun (WGS) entry which is preliminary data.</text>
</comment>
<protein>
    <submittedName>
        <fullName evidence="2">Uncharacterized protein</fullName>
    </submittedName>
</protein>
<organism evidence="2 3">
    <name type="scientific">Panicum virgatum</name>
    <name type="common">Blackwell switchgrass</name>
    <dbReference type="NCBI Taxonomy" id="38727"/>
    <lineage>
        <taxon>Eukaryota</taxon>
        <taxon>Viridiplantae</taxon>
        <taxon>Streptophyta</taxon>
        <taxon>Embryophyta</taxon>
        <taxon>Tracheophyta</taxon>
        <taxon>Spermatophyta</taxon>
        <taxon>Magnoliopsida</taxon>
        <taxon>Liliopsida</taxon>
        <taxon>Poales</taxon>
        <taxon>Poaceae</taxon>
        <taxon>PACMAD clade</taxon>
        <taxon>Panicoideae</taxon>
        <taxon>Panicodae</taxon>
        <taxon>Paniceae</taxon>
        <taxon>Panicinae</taxon>
        <taxon>Panicum</taxon>
        <taxon>Panicum sect. Hiantes</taxon>
    </lineage>
</organism>
<proteinExistence type="predicted"/>
<evidence type="ECO:0000313" key="2">
    <source>
        <dbReference type="EMBL" id="KAG2542288.1"/>
    </source>
</evidence>
<feature type="compositionally biased region" description="Low complexity" evidence="1">
    <location>
        <begin position="73"/>
        <end position="100"/>
    </location>
</feature>
<feature type="compositionally biased region" description="Basic residues" evidence="1">
    <location>
        <begin position="27"/>
        <end position="40"/>
    </location>
</feature>
<gene>
    <name evidence="2" type="ORF">PVAP13_9NG843878</name>
</gene>
<evidence type="ECO:0000256" key="1">
    <source>
        <dbReference type="SAM" id="MobiDB-lite"/>
    </source>
</evidence>
<keyword evidence="3" id="KW-1185">Reference proteome</keyword>
<feature type="region of interest" description="Disordered" evidence="1">
    <location>
        <begin position="1"/>
        <end position="108"/>
    </location>
</feature>
<dbReference type="Proteomes" id="UP000823388">
    <property type="component" value="Chromosome 9N"/>
</dbReference>
<feature type="compositionally biased region" description="Basic residues" evidence="1">
    <location>
        <begin position="59"/>
        <end position="72"/>
    </location>
</feature>
<name>A0A8T0N005_PANVG</name>
<accession>A0A8T0N005</accession>